<evidence type="ECO:0000313" key="2">
    <source>
        <dbReference type="EMBL" id="SET48611.1"/>
    </source>
</evidence>
<dbReference type="EMBL" id="LT630003">
    <property type="protein sequence ID" value="SET48611.1"/>
    <property type="molecule type" value="Genomic_DNA"/>
</dbReference>
<evidence type="ECO:0000313" key="3">
    <source>
        <dbReference type="Proteomes" id="UP000198970"/>
    </source>
</evidence>
<dbReference type="RefSeq" id="WP_100041184.1">
    <property type="nucleotide sequence ID" value="NZ_LT630003.1"/>
</dbReference>
<organism evidence="2 3">
    <name type="scientific">Lacrimispora sphenoides JCM 1415</name>
    <dbReference type="NCBI Taxonomy" id="1297793"/>
    <lineage>
        <taxon>Bacteria</taxon>
        <taxon>Bacillati</taxon>
        <taxon>Bacillota</taxon>
        <taxon>Clostridia</taxon>
        <taxon>Lachnospirales</taxon>
        <taxon>Lachnospiraceae</taxon>
        <taxon>Lacrimispora</taxon>
    </lineage>
</organism>
<feature type="coiled-coil region" evidence="1">
    <location>
        <begin position="62"/>
        <end position="89"/>
    </location>
</feature>
<name>A0ABY1C0K5_9FIRM</name>
<evidence type="ECO:0008006" key="4">
    <source>
        <dbReference type="Google" id="ProtNLM"/>
    </source>
</evidence>
<dbReference type="Proteomes" id="UP000198970">
    <property type="component" value="Chromosome I"/>
</dbReference>
<proteinExistence type="predicted"/>
<accession>A0ABY1C0K5</accession>
<keyword evidence="3" id="KW-1185">Reference proteome</keyword>
<evidence type="ECO:0000256" key="1">
    <source>
        <dbReference type="SAM" id="Coils"/>
    </source>
</evidence>
<protein>
    <recommendedName>
        <fullName evidence="4">Phage tail tape measure protein</fullName>
    </recommendedName>
</protein>
<reference evidence="2 3" key="1">
    <citation type="submission" date="2016-10" db="EMBL/GenBank/DDBJ databases">
        <authorList>
            <person name="Varghese N."/>
            <person name="Submissions S."/>
        </authorList>
    </citation>
    <scope>NUCLEOTIDE SEQUENCE [LARGE SCALE GENOMIC DNA]</scope>
    <source>
        <strain evidence="2 3">ATCC 19403</strain>
    </source>
</reference>
<keyword evidence="1" id="KW-0175">Coiled coil</keyword>
<sequence>MATIQNSIQLQDGASSVLMKINQSINITSQSFRKFQMATGGFIGLPGMSASITDIQSMGIQFEQVTEVIVQAKEKQEELNKTIDDGKSKLQDMKKLWDKALSGLGKMGINTSPMDIFNQANDIKAAGNLIQSRTGMQGQDLDMAKQSAKNLYVDNISGSPEDAAKSLSSYIR</sequence>
<gene>
    <name evidence="2" type="ORF">SAMN02745906_0013</name>
</gene>